<keyword evidence="2" id="KW-1185">Reference proteome</keyword>
<proteinExistence type="predicted"/>
<feature type="non-terminal residue" evidence="1">
    <location>
        <position position="62"/>
    </location>
</feature>
<accession>A0ABN7VFQ2</accession>
<evidence type="ECO:0000313" key="1">
    <source>
        <dbReference type="EMBL" id="CAG8767075.1"/>
    </source>
</evidence>
<gene>
    <name evidence="1" type="ORF">GMARGA_LOCUS18111</name>
</gene>
<organism evidence="1 2">
    <name type="scientific">Gigaspora margarita</name>
    <dbReference type="NCBI Taxonomy" id="4874"/>
    <lineage>
        <taxon>Eukaryota</taxon>
        <taxon>Fungi</taxon>
        <taxon>Fungi incertae sedis</taxon>
        <taxon>Mucoromycota</taxon>
        <taxon>Glomeromycotina</taxon>
        <taxon>Glomeromycetes</taxon>
        <taxon>Diversisporales</taxon>
        <taxon>Gigasporaceae</taxon>
        <taxon>Gigaspora</taxon>
    </lineage>
</organism>
<dbReference type="Proteomes" id="UP000789901">
    <property type="component" value="Unassembled WGS sequence"/>
</dbReference>
<reference evidence="1 2" key="1">
    <citation type="submission" date="2021-06" db="EMBL/GenBank/DDBJ databases">
        <authorList>
            <person name="Kallberg Y."/>
            <person name="Tangrot J."/>
            <person name="Rosling A."/>
        </authorList>
    </citation>
    <scope>NUCLEOTIDE SEQUENCE [LARGE SCALE GENOMIC DNA]</scope>
    <source>
        <strain evidence="1 2">120-4 pot B 10/14</strain>
    </source>
</reference>
<name>A0ABN7VFQ2_GIGMA</name>
<evidence type="ECO:0000313" key="2">
    <source>
        <dbReference type="Proteomes" id="UP000789901"/>
    </source>
</evidence>
<protein>
    <submittedName>
        <fullName evidence="1">14022_t:CDS:1</fullName>
    </submittedName>
</protein>
<comment type="caution">
    <text evidence="1">The sequence shown here is derived from an EMBL/GenBank/DDBJ whole genome shotgun (WGS) entry which is preliminary data.</text>
</comment>
<dbReference type="EMBL" id="CAJVQB010014216">
    <property type="protein sequence ID" value="CAG8767075.1"/>
    <property type="molecule type" value="Genomic_DNA"/>
</dbReference>
<sequence length="62" mass="7267">MCLESEFDENKSFANWLLDIIVPDIYLLIKAVYSNIEQENLTDNFLQDRMLLSAQNDVQDIN</sequence>